<evidence type="ECO:0000256" key="1">
    <source>
        <dbReference type="ARBA" id="ARBA00022679"/>
    </source>
</evidence>
<dbReference type="PANTHER" id="PTHR43792">
    <property type="entry name" value="GNAT FAMILY, PUTATIVE (AFU_ORTHOLOGUE AFUA_3G00765)-RELATED-RELATED"/>
    <property type="match status" value="1"/>
</dbReference>
<dbReference type="SUPFAM" id="SSF55729">
    <property type="entry name" value="Acyl-CoA N-acyltransferases (Nat)"/>
    <property type="match status" value="1"/>
</dbReference>
<dbReference type="AlphaFoldDB" id="A0A090QGP6"/>
<dbReference type="GO" id="GO:0016747">
    <property type="term" value="F:acyltransferase activity, transferring groups other than amino-acyl groups"/>
    <property type="evidence" value="ECO:0007669"/>
    <property type="project" value="InterPro"/>
</dbReference>
<dbReference type="Pfam" id="PF13302">
    <property type="entry name" value="Acetyltransf_3"/>
    <property type="match status" value="1"/>
</dbReference>
<dbReference type="InterPro" id="IPR000182">
    <property type="entry name" value="GNAT_dom"/>
</dbReference>
<dbReference type="EMBL" id="BBMN01000001">
    <property type="protein sequence ID" value="GAL02315.1"/>
    <property type="molecule type" value="Genomic_DNA"/>
</dbReference>
<dbReference type="InterPro" id="IPR016181">
    <property type="entry name" value="Acyl_CoA_acyltransferase"/>
</dbReference>
<dbReference type="Proteomes" id="UP000029227">
    <property type="component" value="Unassembled WGS sequence"/>
</dbReference>
<name>A0A090QGP6_9GAMM</name>
<evidence type="ECO:0000259" key="4">
    <source>
        <dbReference type="Pfam" id="PF13302"/>
    </source>
</evidence>
<protein>
    <recommendedName>
        <fullName evidence="4">N-acetyltransferase domain-containing protein</fullName>
    </recommendedName>
</protein>
<keyword evidence="2" id="KW-0012">Acyltransferase</keyword>
<keyword evidence="1" id="KW-0808">Transferase</keyword>
<comment type="similarity">
    <text evidence="3">Belongs to the acetyltransferase family. RimJ subfamily.</text>
</comment>
<comment type="caution">
    <text evidence="5">The sequence shown here is derived from an EMBL/GenBank/DDBJ whole genome shotgun (WGS) entry which is preliminary data.</text>
</comment>
<evidence type="ECO:0000256" key="3">
    <source>
        <dbReference type="ARBA" id="ARBA00038502"/>
    </source>
</evidence>
<dbReference type="STRING" id="754436.JCM19237_5208"/>
<proteinExistence type="inferred from homology"/>
<gene>
    <name evidence="5" type="ORF">JCM19237_5208</name>
</gene>
<evidence type="ECO:0000256" key="2">
    <source>
        <dbReference type="ARBA" id="ARBA00023315"/>
    </source>
</evidence>
<dbReference type="eggNOG" id="COG1670">
    <property type="taxonomic scope" value="Bacteria"/>
</dbReference>
<feature type="domain" description="N-acetyltransferase" evidence="4">
    <location>
        <begin position="12"/>
        <end position="151"/>
    </location>
</feature>
<reference evidence="5 6" key="1">
    <citation type="journal article" date="2014" name="Genome Announc.">
        <title>Draft Genome Sequences of Two Vibrionaceae Species, Vibrio ponticus C121 and Photobacterium aphoticum C119, Isolated as Coral Reef Microbiota.</title>
        <authorList>
            <person name="Al-saari N."/>
            <person name="Meirelles P.M."/>
            <person name="Mino S."/>
            <person name="Suda W."/>
            <person name="Oshima K."/>
            <person name="Hattori M."/>
            <person name="Ohkuma M."/>
            <person name="Thompson F.L."/>
            <person name="Gomez-Gil B."/>
            <person name="Sawabe T."/>
            <person name="Sawabe T."/>
        </authorList>
    </citation>
    <scope>NUCLEOTIDE SEQUENCE [LARGE SCALE GENOMIC DNA]</scope>
    <source>
        <strain evidence="5 6">JCM 19237</strain>
    </source>
</reference>
<dbReference type="InterPro" id="IPR051531">
    <property type="entry name" value="N-acetyltransferase"/>
</dbReference>
<sequence>MTQHQPLLTTPRLILRPFQLSDANKVQQMAGEAQIANGTINIPHPYTDGMAGQWIGKVLADWQRGHSAIYAITLKSTYQLIGCVGLHNIADGKAQLGYWIGVPFWGKGYCTEAARRMTEYGFKRLQLARIYGQHYSQESQPGKVMQKIGMRHVMTKNDAIRVDRVSVDLEYYEMTCPEASTLEETTPVLS</sequence>
<evidence type="ECO:0000313" key="5">
    <source>
        <dbReference type="EMBL" id="GAL02315.1"/>
    </source>
</evidence>
<evidence type="ECO:0000313" key="6">
    <source>
        <dbReference type="Proteomes" id="UP000029227"/>
    </source>
</evidence>
<accession>A0A090QGP6</accession>
<dbReference type="Gene3D" id="3.40.630.30">
    <property type="match status" value="1"/>
</dbReference>
<dbReference type="PANTHER" id="PTHR43792:SF8">
    <property type="entry name" value="[RIBOSOMAL PROTEIN US5]-ALANINE N-ACETYLTRANSFERASE"/>
    <property type="match status" value="1"/>
</dbReference>
<organism evidence="5 6">
    <name type="scientific">Photobacterium aphoticum</name>
    <dbReference type="NCBI Taxonomy" id="754436"/>
    <lineage>
        <taxon>Bacteria</taxon>
        <taxon>Pseudomonadati</taxon>
        <taxon>Pseudomonadota</taxon>
        <taxon>Gammaproteobacteria</taxon>
        <taxon>Vibrionales</taxon>
        <taxon>Vibrionaceae</taxon>
        <taxon>Photobacterium</taxon>
    </lineage>
</organism>